<keyword evidence="6" id="KW-1185">Reference proteome</keyword>
<dbReference type="Pfam" id="PF02668">
    <property type="entry name" value="TauD"/>
    <property type="match status" value="1"/>
</dbReference>
<dbReference type="InterPro" id="IPR042098">
    <property type="entry name" value="TauD-like_sf"/>
</dbReference>
<evidence type="ECO:0000313" key="5">
    <source>
        <dbReference type="EMBL" id="MBE9144234.1"/>
    </source>
</evidence>
<accession>A0ABR9UCP1</accession>
<feature type="domain" description="TauD/TfdA-like" evidence="4">
    <location>
        <begin position="5"/>
        <end position="249"/>
    </location>
</feature>
<dbReference type="InterPro" id="IPR003819">
    <property type="entry name" value="TauD/TfdA-like"/>
</dbReference>
<keyword evidence="3" id="KW-0045">Antibiotic biosynthesis</keyword>
<dbReference type="SUPFAM" id="SSF51197">
    <property type="entry name" value="Clavaminate synthase-like"/>
    <property type="match status" value="1"/>
</dbReference>
<evidence type="ECO:0000256" key="3">
    <source>
        <dbReference type="ARBA" id="ARBA00023194"/>
    </source>
</evidence>
<proteinExistence type="predicted"/>
<evidence type="ECO:0000256" key="1">
    <source>
        <dbReference type="ARBA" id="ARBA00001954"/>
    </source>
</evidence>
<keyword evidence="5" id="KW-0223">Dioxygenase</keyword>
<evidence type="ECO:0000313" key="6">
    <source>
        <dbReference type="Proteomes" id="UP000640725"/>
    </source>
</evidence>
<dbReference type="PANTHER" id="PTHR10696">
    <property type="entry name" value="GAMMA-BUTYROBETAINE HYDROXYLASE-RELATED"/>
    <property type="match status" value="1"/>
</dbReference>
<dbReference type="Gene3D" id="3.60.130.10">
    <property type="entry name" value="Clavaminate synthase-like"/>
    <property type="match status" value="1"/>
</dbReference>
<dbReference type="Proteomes" id="UP000640725">
    <property type="component" value="Unassembled WGS sequence"/>
</dbReference>
<sequence>MPEVVNQVEQKGFSVFSAWDTEADTVQKIPRQFGKIMRHIRADESGITTVAQEKSWHQNSNSSQNSPIEKNEYQSYDAHEVIAHTDGTFIDGMNIIDGQIVRVEPPYVVLFQCVAPAEEGGELILIDTQQVLSDMLVENAPLAKILLTPGCISFCRDDQIALDFPVFQQRFDGSLRVRINCDNKAFTPDWSYEAVKRLYEEYFKNPKYRVALKLESKDVLVIDNYRVLHGRAVYQVYNNNNIRHHRRIWVANEPPNLVKNLQEEVKMKRAFEIYNPYRITSPLLEEVPFKIKGGIRLKAESEKLLQGILHDSNFSNSNGK</sequence>
<dbReference type="PANTHER" id="PTHR10696:SF56">
    <property type="entry name" value="TAUD_TFDA-LIKE DOMAIN-CONTAINING PROTEIN"/>
    <property type="match status" value="1"/>
</dbReference>
<dbReference type="EMBL" id="JADEWU010000028">
    <property type="protein sequence ID" value="MBE9144234.1"/>
    <property type="molecule type" value="Genomic_DNA"/>
</dbReference>
<name>A0ABR9UCP1_9CYAN</name>
<comment type="caution">
    <text evidence="5">The sequence shown here is derived from an EMBL/GenBank/DDBJ whole genome shotgun (WGS) entry which is preliminary data.</text>
</comment>
<reference evidence="5 6" key="1">
    <citation type="submission" date="2020-10" db="EMBL/GenBank/DDBJ databases">
        <authorList>
            <person name="Castelo-Branco R."/>
            <person name="Eusebio N."/>
            <person name="Adriana R."/>
            <person name="Vieira A."/>
            <person name="Brugerolle De Fraissinette N."/>
            <person name="Rezende De Castro R."/>
            <person name="Schneider M.P."/>
            <person name="Vasconcelos V."/>
            <person name="Leao P.N."/>
        </authorList>
    </citation>
    <scope>NUCLEOTIDE SEQUENCE [LARGE SCALE GENOMIC DNA]</scope>
    <source>
        <strain evidence="5 6">LEGE 06226</strain>
    </source>
</reference>
<organism evidence="5 6">
    <name type="scientific">Planktothrix mougeotii LEGE 06226</name>
    <dbReference type="NCBI Taxonomy" id="1828728"/>
    <lineage>
        <taxon>Bacteria</taxon>
        <taxon>Bacillati</taxon>
        <taxon>Cyanobacteriota</taxon>
        <taxon>Cyanophyceae</taxon>
        <taxon>Oscillatoriophycideae</taxon>
        <taxon>Oscillatoriales</taxon>
        <taxon>Microcoleaceae</taxon>
        <taxon>Planktothrix</taxon>
    </lineage>
</organism>
<evidence type="ECO:0000259" key="4">
    <source>
        <dbReference type="Pfam" id="PF02668"/>
    </source>
</evidence>
<protein>
    <submittedName>
        <fullName evidence="5">TauD/TfdA family dioxygenase</fullName>
    </submittedName>
</protein>
<keyword evidence="2" id="KW-0560">Oxidoreductase</keyword>
<dbReference type="GO" id="GO:0051213">
    <property type="term" value="F:dioxygenase activity"/>
    <property type="evidence" value="ECO:0007669"/>
    <property type="project" value="UniProtKB-KW"/>
</dbReference>
<evidence type="ECO:0000256" key="2">
    <source>
        <dbReference type="ARBA" id="ARBA00023002"/>
    </source>
</evidence>
<dbReference type="InterPro" id="IPR050411">
    <property type="entry name" value="AlphaKG_dependent_hydroxylases"/>
</dbReference>
<comment type="cofactor">
    <cofactor evidence="1">
        <name>Fe(2+)</name>
        <dbReference type="ChEBI" id="CHEBI:29033"/>
    </cofactor>
</comment>
<gene>
    <name evidence="5" type="ORF">IQ236_13540</name>
</gene>